<feature type="non-terminal residue" evidence="2">
    <location>
        <position position="1"/>
    </location>
</feature>
<feature type="domain" description="Heterokaryon incompatibility" evidence="1">
    <location>
        <begin position="81"/>
        <end position="167"/>
    </location>
</feature>
<sequence length="167" mass="18067">TDAPTSDFIRYNPVVTDLASPLGSSIAQNWIDVCASSHAECPSPVPLPLPTRVIEIVDEHNLRLSSSGGGGGGFNSAVGRYVALSYCWGGPQEFATTKERLQTLEDGFKASQLPQTLQDAVTVTRSLGVRYLWVDSLCIIQDSEEDKSSELPMMASYYKNAYVTVCA</sequence>
<reference evidence="2" key="1">
    <citation type="journal article" date="2021" name="Nat. Commun.">
        <title>Genetic determinants of endophytism in the Arabidopsis root mycobiome.</title>
        <authorList>
            <person name="Mesny F."/>
            <person name="Miyauchi S."/>
            <person name="Thiergart T."/>
            <person name="Pickel B."/>
            <person name="Atanasova L."/>
            <person name="Karlsson M."/>
            <person name="Huettel B."/>
            <person name="Barry K.W."/>
            <person name="Haridas S."/>
            <person name="Chen C."/>
            <person name="Bauer D."/>
            <person name="Andreopoulos W."/>
            <person name="Pangilinan J."/>
            <person name="LaButti K."/>
            <person name="Riley R."/>
            <person name="Lipzen A."/>
            <person name="Clum A."/>
            <person name="Drula E."/>
            <person name="Henrissat B."/>
            <person name="Kohler A."/>
            <person name="Grigoriev I.V."/>
            <person name="Martin F.M."/>
            <person name="Hacquard S."/>
        </authorList>
    </citation>
    <scope>NUCLEOTIDE SEQUENCE</scope>
    <source>
        <strain evidence="2">MPI-SDFR-AT-0073</strain>
    </source>
</reference>
<dbReference type="OrthoDB" id="4161196at2759"/>
<evidence type="ECO:0000313" key="3">
    <source>
        <dbReference type="Proteomes" id="UP000758603"/>
    </source>
</evidence>
<dbReference type="GeneID" id="70125850"/>
<evidence type="ECO:0000313" key="2">
    <source>
        <dbReference type="EMBL" id="KAH6648112.1"/>
    </source>
</evidence>
<comment type="caution">
    <text evidence="2">The sequence shown here is derived from an EMBL/GenBank/DDBJ whole genome shotgun (WGS) entry which is preliminary data.</text>
</comment>
<dbReference type="RefSeq" id="XP_045954624.1">
    <property type="nucleotide sequence ID" value="XM_046096958.1"/>
</dbReference>
<keyword evidence="3" id="KW-1185">Reference proteome</keyword>
<protein>
    <submittedName>
        <fullName evidence="2">Heterokaryon incompatibility protein-domain-containing protein</fullName>
    </submittedName>
</protein>
<name>A0A9P8UDV0_9PEZI</name>
<dbReference type="PANTHER" id="PTHR33112">
    <property type="entry name" value="DOMAIN PROTEIN, PUTATIVE-RELATED"/>
    <property type="match status" value="1"/>
</dbReference>
<dbReference type="InterPro" id="IPR010730">
    <property type="entry name" value="HET"/>
</dbReference>
<dbReference type="PANTHER" id="PTHR33112:SF16">
    <property type="entry name" value="HETEROKARYON INCOMPATIBILITY DOMAIN-CONTAINING PROTEIN"/>
    <property type="match status" value="1"/>
</dbReference>
<dbReference type="Pfam" id="PF06985">
    <property type="entry name" value="HET"/>
    <property type="match status" value="1"/>
</dbReference>
<dbReference type="AlphaFoldDB" id="A0A9P8UDV0"/>
<organism evidence="2 3">
    <name type="scientific">Truncatella angustata</name>
    <dbReference type="NCBI Taxonomy" id="152316"/>
    <lineage>
        <taxon>Eukaryota</taxon>
        <taxon>Fungi</taxon>
        <taxon>Dikarya</taxon>
        <taxon>Ascomycota</taxon>
        <taxon>Pezizomycotina</taxon>
        <taxon>Sordariomycetes</taxon>
        <taxon>Xylariomycetidae</taxon>
        <taxon>Amphisphaeriales</taxon>
        <taxon>Sporocadaceae</taxon>
        <taxon>Truncatella</taxon>
    </lineage>
</organism>
<dbReference type="EMBL" id="JAGPXC010000008">
    <property type="protein sequence ID" value="KAH6648112.1"/>
    <property type="molecule type" value="Genomic_DNA"/>
</dbReference>
<proteinExistence type="predicted"/>
<dbReference type="Proteomes" id="UP000758603">
    <property type="component" value="Unassembled WGS sequence"/>
</dbReference>
<accession>A0A9P8UDV0</accession>
<gene>
    <name evidence="2" type="ORF">BKA67DRAFT_489233</name>
</gene>
<feature type="non-terminal residue" evidence="2">
    <location>
        <position position="167"/>
    </location>
</feature>
<evidence type="ECO:0000259" key="1">
    <source>
        <dbReference type="Pfam" id="PF06985"/>
    </source>
</evidence>